<feature type="transmembrane region" description="Helical" evidence="5">
    <location>
        <begin position="64"/>
        <end position="88"/>
    </location>
</feature>
<dbReference type="NCBIfam" id="TIGR00945">
    <property type="entry name" value="tatC"/>
    <property type="match status" value="1"/>
</dbReference>
<evidence type="ECO:0000313" key="6">
    <source>
        <dbReference type="EMBL" id="MBC2248492.1"/>
    </source>
</evidence>
<dbReference type="PANTHER" id="PTHR30371">
    <property type="entry name" value="SEC-INDEPENDENT PROTEIN TRANSLOCASE PROTEIN TATC"/>
    <property type="match status" value="1"/>
</dbReference>
<sequence>MTEVSMSLTGHLKELRTRLLIILLSFFLAFFVGLFVSKPLILFLQKDDLPKEVILHVFKVTDAFQIYIEMAFVIGLVLVFPVILYQLWAFVKPGLHAAEQRITLRYIPITFLLFLFGVVFSYLITFPFILKFMFQFAAELGVETTIGLATYFQFLLQIVLSFGVLFELPMVIMLLTRLSLITPNGMRRSRKYAYFCLLIIAAFIAPPEILSHLMITVPLIGLYEISIVVSGLTVRRMNKEMNAKKMP</sequence>
<protein>
    <recommendedName>
        <fullName evidence="5">Sec-independent protein translocase protein TatC</fullName>
    </recommendedName>
</protein>
<proteinExistence type="inferred from homology"/>
<dbReference type="GO" id="GO:0043953">
    <property type="term" value="P:protein transport by the Tat complex"/>
    <property type="evidence" value="ECO:0007669"/>
    <property type="project" value="UniProtKB-UniRule"/>
</dbReference>
<name>A0A7X1DAE9_9LIST</name>
<evidence type="ECO:0000313" key="7">
    <source>
        <dbReference type="Proteomes" id="UP000559864"/>
    </source>
</evidence>
<keyword evidence="5" id="KW-1003">Cell membrane</keyword>
<evidence type="ECO:0000256" key="5">
    <source>
        <dbReference type="HAMAP-Rule" id="MF_00902"/>
    </source>
</evidence>
<comment type="subunit">
    <text evidence="5">Forms a complex with TatA.</text>
</comment>
<keyword evidence="5" id="KW-0653">Protein transport</keyword>
<dbReference type="PANTHER" id="PTHR30371:SF0">
    <property type="entry name" value="SEC-INDEPENDENT PROTEIN TRANSLOCASE PROTEIN TATC, CHLOROPLASTIC-RELATED"/>
    <property type="match status" value="1"/>
</dbReference>
<dbReference type="Proteomes" id="UP000559864">
    <property type="component" value="Unassembled WGS sequence"/>
</dbReference>
<dbReference type="GO" id="GO:0009977">
    <property type="term" value="F:proton motive force dependent protein transmembrane transporter activity"/>
    <property type="evidence" value="ECO:0007669"/>
    <property type="project" value="TreeGrafter"/>
</dbReference>
<dbReference type="RefSeq" id="WP_185531352.1">
    <property type="nucleotide sequence ID" value="NZ_JAARZC010000001.1"/>
</dbReference>
<dbReference type="HAMAP" id="MF_00902">
    <property type="entry name" value="TatC"/>
    <property type="match status" value="1"/>
</dbReference>
<evidence type="ECO:0000256" key="2">
    <source>
        <dbReference type="ARBA" id="ARBA00022692"/>
    </source>
</evidence>
<dbReference type="PROSITE" id="PS01218">
    <property type="entry name" value="TATC"/>
    <property type="match status" value="1"/>
</dbReference>
<dbReference type="PRINTS" id="PR01840">
    <property type="entry name" value="TATCFAMILY"/>
</dbReference>
<evidence type="ECO:0000256" key="3">
    <source>
        <dbReference type="ARBA" id="ARBA00022989"/>
    </source>
</evidence>
<reference evidence="6 7" key="1">
    <citation type="submission" date="2020-03" db="EMBL/GenBank/DDBJ databases">
        <title>Soil Listeria distribution.</title>
        <authorList>
            <person name="Liao J."/>
            <person name="Wiedmann M."/>
        </authorList>
    </citation>
    <scope>NUCLEOTIDE SEQUENCE [LARGE SCALE GENOMIC DNA]</scope>
    <source>
        <strain evidence="6 7">FSL L7-0123</strain>
    </source>
</reference>
<gene>
    <name evidence="5 6" type="primary">tatC</name>
    <name evidence="6" type="ORF">HCB49_00545</name>
</gene>
<keyword evidence="4 5" id="KW-0472">Membrane</keyword>
<feature type="transmembrane region" description="Helical" evidence="5">
    <location>
        <begin position="20"/>
        <end position="44"/>
    </location>
</feature>
<dbReference type="GO" id="GO:0065002">
    <property type="term" value="P:intracellular protein transmembrane transport"/>
    <property type="evidence" value="ECO:0007669"/>
    <property type="project" value="TreeGrafter"/>
</dbReference>
<dbReference type="GO" id="GO:0033281">
    <property type="term" value="C:TAT protein transport complex"/>
    <property type="evidence" value="ECO:0007669"/>
    <property type="project" value="UniProtKB-UniRule"/>
</dbReference>
<dbReference type="InterPro" id="IPR019820">
    <property type="entry name" value="Sec-indep_translocase_CS"/>
</dbReference>
<keyword evidence="5" id="KW-0813">Transport</keyword>
<dbReference type="InterPro" id="IPR002033">
    <property type="entry name" value="TatC"/>
</dbReference>
<feature type="transmembrane region" description="Helical" evidence="5">
    <location>
        <begin position="215"/>
        <end position="234"/>
    </location>
</feature>
<dbReference type="AlphaFoldDB" id="A0A7X1DAE9"/>
<feature type="transmembrane region" description="Helical" evidence="5">
    <location>
        <begin position="154"/>
        <end position="180"/>
    </location>
</feature>
<dbReference type="EMBL" id="JAARZC010000001">
    <property type="protein sequence ID" value="MBC2248492.1"/>
    <property type="molecule type" value="Genomic_DNA"/>
</dbReference>
<feature type="transmembrane region" description="Helical" evidence="5">
    <location>
        <begin position="109"/>
        <end position="134"/>
    </location>
</feature>
<evidence type="ECO:0000256" key="1">
    <source>
        <dbReference type="ARBA" id="ARBA00004141"/>
    </source>
</evidence>
<keyword evidence="3 5" id="KW-1133">Transmembrane helix</keyword>
<comment type="caution">
    <text evidence="6">The sequence shown here is derived from an EMBL/GenBank/DDBJ whole genome shotgun (WGS) entry which is preliminary data.</text>
</comment>
<comment type="similarity">
    <text evidence="5">Belongs to the TatC family.</text>
</comment>
<evidence type="ECO:0000256" key="4">
    <source>
        <dbReference type="ARBA" id="ARBA00023136"/>
    </source>
</evidence>
<keyword evidence="5" id="KW-0811">Translocation</keyword>
<keyword evidence="2 5" id="KW-0812">Transmembrane</keyword>
<comment type="subcellular location">
    <subcellularLocation>
        <location evidence="5">Cell membrane</location>
        <topology evidence="5">Multi-pass membrane protein</topology>
    </subcellularLocation>
    <subcellularLocation>
        <location evidence="1">Membrane</location>
        <topology evidence="1">Multi-pass membrane protein</topology>
    </subcellularLocation>
</comment>
<feature type="transmembrane region" description="Helical" evidence="5">
    <location>
        <begin position="192"/>
        <end position="209"/>
    </location>
</feature>
<organism evidence="6 7">
    <name type="scientific">Listeria cossartiae subsp. cayugensis</name>
    <dbReference type="NCBI Taxonomy" id="2713505"/>
    <lineage>
        <taxon>Bacteria</taxon>
        <taxon>Bacillati</taxon>
        <taxon>Bacillota</taxon>
        <taxon>Bacilli</taxon>
        <taxon>Bacillales</taxon>
        <taxon>Listeriaceae</taxon>
        <taxon>Listeria</taxon>
        <taxon>Listeria cossartiae</taxon>
    </lineage>
</organism>
<accession>A0A7X1DAE9</accession>
<comment type="function">
    <text evidence="5">Part of the twin-arginine translocation (Tat) system that transports large folded proteins containing a characteristic twin-arginine motif in their signal peptide across membranes.</text>
</comment>
<dbReference type="Pfam" id="PF00902">
    <property type="entry name" value="TatC"/>
    <property type="match status" value="1"/>
</dbReference>